<evidence type="ECO:0000256" key="4">
    <source>
        <dbReference type="ARBA" id="ARBA00022807"/>
    </source>
</evidence>
<evidence type="ECO:0000259" key="5">
    <source>
        <dbReference type="PROSITE" id="PS51935"/>
    </source>
</evidence>
<accession>A0A7C3WRD6</accession>
<dbReference type="SUPFAM" id="SSF54001">
    <property type="entry name" value="Cysteine proteinases"/>
    <property type="match status" value="1"/>
</dbReference>
<keyword evidence="2" id="KW-0645">Protease</keyword>
<comment type="similarity">
    <text evidence="1">Belongs to the peptidase C40 family.</text>
</comment>
<evidence type="ECO:0000256" key="3">
    <source>
        <dbReference type="ARBA" id="ARBA00022801"/>
    </source>
</evidence>
<keyword evidence="4" id="KW-0788">Thiol protease</keyword>
<gene>
    <name evidence="6" type="ORF">ENV62_04665</name>
</gene>
<dbReference type="InterPro" id="IPR038765">
    <property type="entry name" value="Papain-like_cys_pep_sf"/>
</dbReference>
<dbReference type="Gene3D" id="3.90.1720.10">
    <property type="entry name" value="endopeptidase domain like (from Nostoc punctiforme)"/>
    <property type="match status" value="1"/>
</dbReference>
<evidence type="ECO:0000256" key="1">
    <source>
        <dbReference type="ARBA" id="ARBA00007074"/>
    </source>
</evidence>
<dbReference type="GO" id="GO:0008234">
    <property type="term" value="F:cysteine-type peptidase activity"/>
    <property type="evidence" value="ECO:0007669"/>
    <property type="project" value="UniProtKB-KW"/>
</dbReference>
<evidence type="ECO:0000256" key="2">
    <source>
        <dbReference type="ARBA" id="ARBA00022670"/>
    </source>
</evidence>
<dbReference type="PANTHER" id="PTHR47053">
    <property type="entry name" value="MUREIN DD-ENDOPEPTIDASE MEPH-RELATED"/>
    <property type="match status" value="1"/>
</dbReference>
<reference evidence="6" key="1">
    <citation type="journal article" date="2020" name="mSystems">
        <title>Genome- and Community-Level Interaction Insights into Carbon Utilization and Element Cycling Functions of Hydrothermarchaeota in Hydrothermal Sediment.</title>
        <authorList>
            <person name="Zhou Z."/>
            <person name="Liu Y."/>
            <person name="Xu W."/>
            <person name="Pan J."/>
            <person name="Luo Z.H."/>
            <person name="Li M."/>
        </authorList>
    </citation>
    <scope>NUCLEOTIDE SEQUENCE [LARGE SCALE GENOMIC DNA]</scope>
    <source>
        <strain evidence="6">SpSt-776</strain>
    </source>
</reference>
<dbReference type="GO" id="GO:0006508">
    <property type="term" value="P:proteolysis"/>
    <property type="evidence" value="ECO:0007669"/>
    <property type="project" value="UniProtKB-KW"/>
</dbReference>
<feature type="domain" description="NlpC/P60" evidence="5">
    <location>
        <begin position="42"/>
        <end position="181"/>
    </location>
</feature>
<dbReference type="InterPro" id="IPR000064">
    <property type="entry name" value="NLP_P60_dom"/>
</dbReference>
<dbReference type="AlphaFoldDB" id="A0A7C3WRD6"/>
<protein>
    <submittedName>
        <fullName evidence="6">NlpC/P60 family protein</fullName>
    </submittedName>
</protein>
<organism evidence="6">
    <name type="scientific">Desulfobacca acetoxidans</name>
    <dbReference type="NCBI Taxonomy" id="60893"/>
    <lineage>
        <taxon>Bacteria</taxon>
        <taxon>Pseudomonadati</taxon>
        <taxon>Thermodesulfobacteriota</taxon>
        <taxon>Desulfobaccia</taxon>
        <taxon>Desulfobaccales</taxon>
        <taxon>Desulfobaccaceae</taxon>
        <taxon>Desulfobacca</taxon>
    </lineage>
</organism>
<dbReference type="PROSITE" id="PS51935">
    <property type="entry name" value="NLPC_P60"/>
    <property type="match status" value="1"/>
</dbReference>
<comment type="caution">
    <text evidence="6">The sequence shown here is derived from an EMBL/GenBank/DDBJ whole genome shotgun (WGS) entry which is preliminary data.</text>
</comment>
<keyword evidence="3" id="KW-0378">Hydrolase</keyword>
<dbReference type="PANTHER" id="PTHR47053:SF1">
    <property type="entry name" value="MUREIN DD-ENDOPEPTIDASE MEPH-RELATED"/>
    <property type="match status" value="1"/>
</dbReference>
<dbReference type="Pfam" id="PF00877">
    <property type="entry name" value="NLPC_P60"/>
    <property type="match status" value="1"/>
</dbReference>
<name>A0A7C3WRD6_9BACT</name>
<evidence type="ECO:0000313" key="6">
    <source>
        <dbReference type="EMBL" id="HGB14515.1"/>
    </source>
</evidence>
<proteinExistence type="inferred from homology"/>
<sequence length="184" mass="19571">MTAGGPLRPFLGILLIIGCLAVGCTRPPPSAVPMGAPPRGELTFQEAALGQALQAFYGAPYKTGGADPSGVDCSGLVQAVFQRAGINLPRTVAQQFNAGRPVGLGQLRFGDVVFFNRFCQTGKHSLFMAGLLPPAYAAEVCHNGIYLGEGRFVHASPKGVFVSRLDAEVWRMSFIGARRYLPDF</sequence>
<dbReference type="InterPro" id="IPR051202">
    <property type="entry name" value="Peptidase_C40"/>
</dbReference>
<dbReference type="EMBL" id="DTHB01000040">
    <property type="protein sequence ID" value="HGB14515.1"/>
    <property type="molecule type" value="Genomic_DNA"/>
</dbReference>